<name>A0A9E6PYQ6_9PSED</name>
<evidence type="ECO:0000256" key="1">
    <source>
        <dbReference type="SAM" id="MobiDB-lite"/>
    </source>
</evidence>
<gene>
    <name evidence="2" type="ORF">HU772_006545</name>
</gene>
<accession>A0A9E6PYQ6</accession>
<dbReference type="EMBL" id="CP077095">
    <property type="protein sequence ID" value="QXI39739.1"/>
    <property type="molecule type" value="Genomic_DNA"/>
</dbReference>
<dbReference type="RefSeq" id="WP_186655723.1">
    <property type="nucleotide sequence ID" value="NZ_CP077095.1"/>
</dbReference>
<evidence type="ECO:0000313" key="3">
    <source>
        <dbReference type="Proteomes" id="UP000633418"/>
    </source>
</evidence>
<dbReference type="KEGG" id="pxn:HU772_006545"/>
<protein>
    <submittedName>
        <fullName evidence="2">Uncharacterized protein</fullName>
    </submittedName>
</protein>
<keyword evidence="3" id="KW-1185">Reference proteome</keyword>
<feature type="region of interest" description="Disordered" evidence="1">
    <location>
        <begin position="557"/>
        <end position="581"/>
    </location>
</feature>
<dbReference type="AlphaFoldDB" id="A0A9E6PYQ6"/>
<proteinExistence type="predicted"/>
<evidence type="ECO:0000313" key="2">
    <source>
        <dbReference type="EMBL" id="QXI39739.1"/>
    </source>
</evidence>
<organism evidence="2 3">
    <name type="scientific">Pseudomonas xantholysinigenes</name>
    <dbReference type="NCBI Taxonomy" id="2745490"/>
    <lineage>
        <taxon>Bacteria</taxon>
        <taxon>Pseudomonadati</taxon>
        <taxon>Pseudomonadota</taxon>
        <taxon>Gammaproteobacteria</taxon>
        <taxon>Pseudomonadales</taxon>
        <taxon>Pseudomonadaceae</taxon>
        <taxon>Pseudomonas</taxon>
    </lineage>
</organism>
<dbReference type="Proteomes" id="UP000633418">
    <property type="component" value="Chromosome"/>
</dbReference>
<reference evidence="2 3" key="2">
    <citation type="journal article" date="2021" name="Microorganisms">
        <title>The Ever-Expanding Pseudomonas Genus: Description of 43 New Species and Partition of the Pseudomonas putida Group.</title>
        <authorList>
            <person name="Girard L."/>
            <person name="Lood C."/>
            <person name="Hofte M."/>
            <person name="Vandamme P."/>
            <person name="Rokni-Zadeh H."/>
            <person name="van Noort V."/>
            <person name="Lavigne R."/>
            <person name="De Mot R."/>
        </authorList>
    </citation>
    <scope>NUCLEOTIDE SEQUENCE [LARGE SCALE GENOMIC DNA]</scope>
    <source>
        <strain evidence="2 3">RW9S1A</strain>
    </source>
</reference>
<reference evidence="2 3" key="1">
    <citation type="journal article" date="2020" name="Microorganisms">
        <title>Reliable Identification of Environmental Pseudomonas Isolates Using the rpoD Gene.</title>
        <authorList>
            <consortium name="The Broad Institute Genome Sequencing Platform"/>
            <person name="Girard L."/>
            <person name="Lood C."/>
            <person name="Rokni-Zadeh H."/>
            <person name="van Noort V."/>
            <person name="Lavigne R."/>
            <person name="De Mot R."/>
        </authorList>
    </citation>
    <scope>NUCLEOTIDE SEQUENCE [LARGE SCALE GENOMIC DNA]</scope>
    <source>
        <strain evidence="2 3">RW9S1A</strain>
    </source>
</reference>
<sequence length="779" mass="84538">MNKPLVTLPANADPVTYVWPQTGLNLGDEIEVLRDGELIGTCQVDEHYSRNTLALRIKRAIVPLGTIPTNFALNPIIIPGHTETAQLPTGTWGINIAAAVDNFPNDGLQIFIDPWSGMAVGDTVSIMLDDVVVAPKTIRESEKGKQVTLFVKSERLIDGDHVIKYRIKPFGGSDQDSVEQKLHVKLTRPGGQDQNGDIPGHSELLFTLPEEIINEGVDKETAEKGITLTIGKTNGVPYPHAVEGDEVRVSWGGIFEQCILTADQATGKSPIEVLVTPETIREAGDSDSLSVTYEVYDRVRNRSEDWAIEVRIVVDANSLRIDSPIIQETDYDPETGRQSIELGKHTTVTAEIAIPSSGPNFKVGDKIVMRLRGTTADGAALDITYPGKTLERLGYVVEIELSINDLRQLATSQAIFSFEVIKADGSANLKSKGLVVAVLGELQKLAAPHVEEADGIIIDPTLAQATVVIPWDDTMQAGMVIVPQWLGTRPDLSTYLPDLSYHVISQGDWNKKEPIAFKVNAQHIKEIDGGKLELYYLLYTETTLQASAPRESLHTPQFLVGDPRGELDAPSVKEAPDNRTLPPDLEEAELVVPNYSGKAKGDYIHILWEGSDGNKYEDSIPVSEFTKDKPISFTIDKAYIKPNEGGTVKASYWVERANNGGTSTSDFLTLNVGEPVGGELDAPIIELIEDGVLDPDAVTGSILPVLIPRWPGLAAGDGLVVDWIRDGNAANPIETITRAVTSGEAGGTGNLTRNFTKATVEASVDAEVTVQYRVEPFGK</sequence>